<feature type="compositionally biased region" description="Acidic residues" evidence="1">
    <location>
        <begin position="15"/>
        <end position="30"/>
    </location>
</feature>
<dbReference type="AlphaFoldDB" id="A0A5A8CPE8"/>
<evidence type="ECO:0000313" key="2">
    <source>
        <dbReference type="EMBL" id="KAA0155022.1"/>
    </source>
</evidence>
<feature type="region of interest" description="Disordered" evidence="1">
    <location>
        <begin position="99"/>
        <end position="147"/>
    </location>
</feature>
<reference evidence="2 3" key="1">
    <citation type="submission" date="2019-07" db="EMBL/GenBank/DDBJ databases">
        <title>Genomes of Cafeteria roenbergensis.</title>
        <authorList>
            <person name="Fischer M.G."/>
            <person name="Hackl T."/>
            <person name="Roman M."/>
        </authorList>
    </citation>
    <scope>NUCLEOTIDE SEQUENCE [LARGE SCALE GENOMIC DNA]</scope>
    <source>
        <strain evidence="2 3">BVI</strain>
    </source>
</reference>
<accession>A0A5A8CPE8</accession>
<evidence type="ECO:0000313" key="3">
    <source>
        <dbReference type="Proteomes" id="UP000323011"/>
    </source>
</evidence>
<feature type="compositionally biased region" description="Low complexity" evidence="1">
    <location>
        <begin position="31"/>
        <end position="40"/>
    </location>
</feature>
<keyword evidence="3" id="KW-1185">Reference proteome</keyword>
<dbReference type="Proteomes" id="UP000323011">
    <property type="component" value="Unassembled WGS sequence"/>
</dbReference>
<evidence type="ECO:0000256" key="1">
    <source>
        <dbReference type="SAM" id="MobiDB-lite"/>
    </source>
</evidence>
<proteinExistence type="predicted"/>
<sequence length="162" mass="16564">MSDSEERDSDMGSSDAEEDSGEDSGEESGEEGSQSAAASGPKPRSLVLDAGARMEMLLHRLRSAHLDALTRVAYGMSLPATRGSGGAAAAPLLPLPALPGSSGPRSAGHAEAGFRTSLPKHNRGSAADMDKRLAEAARGAALSPRTREAVVAAAIDRLLSDD</sequence>
<name>A0A5A8CPE8_CAFRO</name>
<comment type="caution">
    <text evidence="2">The sequence shown here is derived from an EMBL/GenBank/DDBJ whole genome shotgun (WGS) entry which is preliminary data.</text>
</comment>
<gene>
    <name evidence="2" type="ORF">FNF29_02164</name>
</gene>
<protein>
    <submittedName>
        <fullName evidence="2">Uncharacterized protein</fullName>
    </submittedName>
</protein>
<dbReference type="EMBL" id="VLTN01000009">
    <property type="protein sequence ID" value="KAA0155022.1"/>
    <property type="molecule type" value="Genomic_DNA"/>
</dbReference>
<feature type="region of interest" description="Disordered" evidence="1">
    <location>
        <begin position="1"/>
        <end position="47"/>
    </location>
</feature>
<organism evidence="2 3">
    <name type="scientific">Cafeteria roenbergensis</name>
    <name type="common">Marine flagellate</name>
    <dbReference type="NCBI Taxonomy" id="33653"/>
    <lineage>
        <taxon>Eukaryota</taxon>
        <taxon>Sar</taxon>
        <taxon>Stramenopiles</taxon>
        <taxon>Bigyra</taxon>
        <taxon>Opalozoa</taxon>
        <taxon>Bicosoecida</taxon>
        <taxon>Cafeteriaceae</taxon>
        <taxon>Cafeteria</taxon>
    </lineage>
</organism>